<dbReference type="AlphaFoldDB" id="A0A9P7YNK1"/>
<dbReference type="EMBL" id="MU251398">
    <property type="protein sequence ID" value="KAG9236856.1"/>
    <property type="molecule type" value="Genomic_DNA"/>
</dbReference>
<feature type="region of interest" description="Disordered" evidence="2">
    <location>
        <begin position="270"/>
        <end position="310"/>
    </location>
</feature>
<feature type="compositionally biased region" description="Acidic residues" evidence="2">
    <location>
        <begin position="382"/>
        <end position="394"/>
    </location>
</feature>
<sequence length="457" mass="50734">MSLPPATVQIKRKATDEPVDFLRVQESGGKRQCRAGYVFSRQSTSLSHHAVTSLPPQTKSSRHIKQPHLRVSDHPARSTANSRDGKVASLGRSSDGSKNDGGSATTASGKQSPLTVPNLTLGNADIEDLSRSTVNGPKPRHFHMKRDLLGPQKRRRRAGTHSLTFAEHKIAKRDSKRKMVEISEALVNGLSEAWSTGSEASRPLKKPGLATRKDVNAGHESLGGKPSSAIRNKTPATITLPSGKTMPWDISSDVLAAEMQAYTLQEISKNISASNDRSHNSDSGSSPARKNASSKFKPKKPALRYQERNPDEARALDKAEGMGLDDLSTFEDTDDESEYIIDTYIRVPANTLESNGSLKNFGLLILDTQPDIDEFYLEEVDSDEEEEFDEDDENAENHYTADYPDEEVDSDDEFDINAFGYRHNLDEFDEDEATFSDDENDDIQFPWEKRVERRVVI</sequence>
<protein>
    <recommendedName>
        <fullName evidence="3">Transcription factor Iwr1 domain-containing protein</fullName>
    </recommendedName>
</protein>
<dbReference type="PANTHER" id="PTHR28063">
    <property type="entry name" value="RNA POLYMERASE II NUCLEAR LOCALIZATION PROTEIN IWR1"/>
    <property type="match status" value="1"/>
</dbReference>
<dbReference type="OrthoDB" id="6255506at2759"/>
<evidence type="ECO:0000256" key="2">
    <source>
        <dbReference type="SAM" id="MobiDB-lite"/>
    </source>
</evidence>
<organism evidence="4 5">
    <name type="scientific">Amylocarpus encephaloides</name>
    <dbReference type="NCBI Taxonomy" id="45428"/>
    <lineage>
        <taxon>Eukaryota</taxon>
        <taxon>Fungi</taxon>
        <taxon>Dikarya</taxon>
        <taxon>Ascomycota</taxon>
        <taxon>Pezizomycotina</taxon>
        <taxon>Leotiomycetes</taxon>
        <taxon>Helotiales</taxon>
        <taxon>Helotiales incertae sedis</taxon>
        <taxon>Amylocarpus</taxon>
    </lineage>
</organism>
<keyword evidence="5" id="KW-1185">Reference proteome</keyword>
<accession>A0A9P7YNK1</accession>
<proteinExistence type="inferred from homology"/>
<dbReference type="Proteomes" id="UP000824998">
    <property type="component" value="Unassembled WGS sequence"/>
</dbReference>
<evidence type="ECO:0000313" key="5">
    <source>
        <dbReference type="Proteomes" id="UP000824998"/>
    </source>
</evidence>
<feature type="compositionally biased region" description="Polar residues" evidence="2">
    <location>
        <begin position="270"/>
        <end position="294"/>
    </location>
</feature>
<reference evidence="4" key="1">
    <citation type="journal article" date="2021" name="IMA Fungus">
        <title>Genomic characterization of three marine fungi, including Emericellopsis atlantica sp. nov. with signatures of a generalist lifestyle and marine biomass degradation.</title>
        <authorList>
            <person name="Hagestad O.C."/>
            <person name="Hou L."/>
            <person name="Andersen J.H."/>
            <person name="Hansen E.H."/>
            <person name="Altermark B."/>
            <person name="Li C."/>
            <person name="Kuhnert E."/>
            <person name="Cox R.J."/>
            <person name="Crous P.W."/>
            <person name="Spatafora J.W."/>
            <person name="Lail K."/>
            <person name="Amirebrahimi M."/>
            <person name="Lipzen A."/>
            <person name="Pangilinan J."/>
            <person name="Andreopoulos W."/>
            <person name="Hayes R.D."/>
            <person name="Ng V."/>
            <person name="Grigoriev I.V."/>
            <person name="Jackson S.A."/>
            <person name="Sutton T.D.S."/>
            <person name="Dobson A.D.W."/>
            <person name="Rama T."/>
        </authorList>
    </citation>
    <scope>NUCLEOTIDE SEQUENCE</scope>
    <source>
        <strain evidence="4">TRa018bII</strain>
    </source>
</reference>
<feature type="domain" description="Transcription factor Iwr1" evidence="3">
    <location>
        <begin position="338"/>
        <end position="407"/>
    </location>
</feature>
<dbReference type="GO" id="GO:0006606">
    <property type="term" value="P:protein import into nucleus"/>
    <property type="evidence" value="ECO:0007669"/>
    <property type="project" value="InterPro"/>
</dbReference>
<comment type="caution">
    <text evidence="4">The sequence shown here is derived from an EMBL/GenBank/DDBJ whole genome shotgun (WGS) entry which is preliminary data.</text>
</comment>
<name>A0A9P7YNK1_9HELO</name>
<feature type="region of interest" description="Disordered" evidence="2">
    <location>
        <begin position="194"/>
        <end position="245"/>
    </location>
</feature>
<dbReference type="Pfam" id="PF08574">
    <property type="entry name" value="Iwr1"/>
    <property type="match status" value="1"/>
</dbReference>
<gene>
    <name evidence="4" type="ORF">BJ875DRAFT_201917</name>
</gene>
<evidence type="ECO:0000256" key="1">
    <source>
        <dbReference type="ARBA" id="ARBA00010218"/>
    </source>
</evidence>
<evidence type="ECO:0000313" key="4">
    <source>
        <dbReference type="EMBL" id="KAG9236856.1"/>
    </source>
</evidence>
<feature type="compositionally biased region" description="Polar residues" evidence="2">
    <location>
        <begin position="229"/>
        <end position="242"/>
    </location>
</feature>
<dbReference type="InterPro" id="IPR013883">
    <property type="entry name" value="TF_Iwr1_dom"/>
</dbReference>
<dbReference type="GO" id="GO:0005737">
    <property type="term" value="C:cytoplasm"/>
    <property type="evidence" value="ECO:0007669"/>
    <property type="project" value="TreeGrafter"/>
</dbReference>
<evidence type="ECO:0000259" key="3">
    <source>
        <dbReference type="Pfam" id="PF08574"/>
    </source>
</evidence>
<feature type="region of interest" description="Disordered" evidence="2">
    <location>
        <begin position="41"/>
        <end position="160"/>
    </location>
</feature>
<dbReference type="PANTHER" id="PTHR28063:SF1">
    <property type="entry name" value="RNA POLYMERASE II NUCLEAR LOCALIZATION PROTEIN IWR1"/>
    <property type="match status" value="1"/>
</dbReference>
<comment type="similarity">
    <text evidence="1">Belongs to the IWR1/SLC7A6OS family.</text>
</comment>
<feature type="compositionally biased region" description="Polar residues" evidence="2">
    <location>
        <begin position="91"/>
        <end position="121"/>
    </location>
</feature>
<dbReference type="InterPro" id="IPR040150">
    <property type="entry name" value="Iwr1"/>
</dbReference>
<feature type="region of interest" description="Disordered" evidence="2">
    <location>
        <begin position="382"/>
        <end position="410"/>
    </location>
</feature>